<accession>A0A222WP61</accession>
<dbReference type="InterPro" id="IPR037455">
    <property type="entry name" value="LucA/IucC-like"/>
</dbReference>
<dbReference type="KEGG" id="pkb:B4V02_14040"/>
<protein>
    <submittedName>
        <fullName evidence="6">AcsC protein</fullName>
    </submittedName>
</protein>
<name>A0A222WP61_9BACL</name>
<evidence type="ECO:0000313" key="6">
    <source>
        <dbReference type="EMBL" id="ASR47714.1"/>
    </source>
</evidence>
<dbReference type="STRING" id="172713.GCA_001705305_01556"/>
<feature type="compositionally biased region" description="Low complexity" evidence="3">
    <location>
        <begin position="9"/>
        <end position="35"/>
    </location>
</feature>
<dbReference type="PANTHER" id="PTHR34384:SF6">
    <property type="entry name" value="STAPHYLOFERRIN B SYNTHASE"/>
    <property type="match status" value="1"/>
</dbReference>
<proteinExistence type="inferred from homology"/>
<dbReference type="GO" id="GO:0019290">
    <property type="term" value="P:siderophore biosynthetic process"/>
    <property type="evidence" value="ECO:0007669"/>
    <property type="project" value="InterPro"/>
</dbReference>
<gene>
    <name evidence="6" type="ORF">B4V02_14040</name>
</gene>
<dbReference type="EMBL" id="CP020028">
    <property type="protein sequence ID" value="ASR47714.1"/>
    <property type="molecule type" value="Genomic_DNA"/>
</dbReference>
<evidence type="ECO:0000259" key="4">
    <source>
        <dbReference type="Pfam" id="PF04183"/>
    </source>
</evidence>
<evidence type="ECO:0000256" key="3">
    <source>
        <dbReference type="SAM" id="MobiDB-lite"/>
    </source>
</evidence>
<dbReference type="InterPro" id="IPR007310">
    <property type="entry name" value="Aerobactin_biosyn_IucA/IucC_N"/>
</dbReference>
<comment type="pathway">
    <text evidence="1">Siderophore biosynthesis.</text>
</comment>
<dbReference type="AlphaFoldDB" id="A0A222WP61"/>
<evidence type="ECO:0000256" key="2">
    <source>
        <dbReference type="ARBA" id="ARBA00007832"/>
    </source>
</evidence>
<dbReference type="GO" id="GO:0016881">
    <property type="term" value="F:acid-amino acid ligase activity"/>
    <property type="evidence" value="ECO:0007669"/>
    <property type="project" value="UniProtKB-ARBA"/>
</dbReference>
<dbReference type="Pfam" id="PF06276">
    <property type="entry name" value="FhuF"/>
    <property type="match status" value="1"/>
</dbReference>
<reference evidence="6 7" key="1">
    <citation type="submission" date="2017-03" db="EMBL/GenBank/DDBJ databases">
        <title>Complete genome sequence of Paenibacillus Kribbensis producing bioflocculants.</title>
        <authorList>
            <person name="Lee H.-G."/>
            <person name="Oh H.-M."/>
        </authorList>
    </citation>
    <scope>NUCLEOTIDE SEQUENCE [LARGE SCALE GENOMIC DNA]</scope>
    <source>
        <strain evidence="6 7">AM49</strain>
    </source>
</reference>
<dbReference type="RefSeq" id="WP_094155277.1">
    <property type="nucleotide sequence ID" value="NZ_CP020028.1"/>
</dbReference>
<keyword evidence="7" id="KW-1185">Reference proteome</keyword>
<dbReference type="Gene3D" id="3.30.310.280">
    <property type="match status" value="1"/>
</dbReference>
<evidence type="ECO:0000259" key="5">
    <source>
        <dbReference type="Pfam" id="PF06276"/>
    </source>
</evidence>
<dbReference type="Pfam" id="PF04183">
    <property type="entry name" value="IucA_IucC"/>
    <property type="match status" value="1"/>
</dbReference>
<evidence type="ECO:0000313" key="7">
    <source>
        <dbReference type="Proteomes" id="UP000214666"/>
    </source>
</evidence>
<feature type="region of interest" description="Disordered" evidence="3">
    <location>
        <begin position="1"/>
        <end position="35"/>
    </location>
</feature>
<evidence type="ECO:0000256" key="1">
    <source>
        <dbReference type="ARBA" id="ARBA00004924"/>
    </source>
</evidence>
<feature type="domain" description="Aerobactin siderophore biosynthesis IucA/IucC-like C-terminal" evidence="5">
    <location>
        <begin position="454"/>
        <end position="625"/>
    </location>
</feature>
<dbReference type="Gene3D" id="1.10.510.40">
    <property type="match status" value="1"/>
</dbReference>
<dbReference type="Proteomes" id="UP000214666">
    <property type="component" value="Chromosome"/>
</dbReference>
<feature type="domain" description="Aerobactin siderophore biosynthesis IucA/IucC N-terminal" evidence="4">
    <location>
        <begin position="188"/>
        <end position="434"/>
    </location>
</feature>
<organism evidence="6 7">
    <name type="scientific">Paenibacillus kribbensis</name>
    <dbReference type="NCBI Taxonomy" id="172713"/>
    <lineage>
        <taxon>Bacteria</taxon>
        <taxon>Bacillati</taxon>
        <taxon>Bacillota</taxon>
        <taxon>Bacilli</taxon>
        <taxon>Bacillales</taxon>
        <taxon>Paenibacillaceae</taxon>
        <taxon>Paenibacillus</taxon>
    </lineage>
</organism>
<comment type="similarity">
    <text evidence="2">Belongs to the IucA/IucC family.</text>
</comment>
<dbReference type="InterPro" id="IPR022770">
    <property type="entry name" value="IucA/IucC-like_C"/>
</dbReference>
<sequence length="643" mass="73476">MTITNIPGTNNSVTNNSGTNNSDNLPTSNLSATSSGTASTTQRFIQALRSDAFVQVEQRIIRQLIQALLYEEILPYDTRDDAVEDGCQHYILYGKNTTGQPVQYRSVGKRMDSFGRIRLARIPVIRVGTDGSETTAALADFANEVLSAAQQGERLQRFIEELEQTLLKDVQAQSYLTAPSLADDQRRYDELEGNLGDGHPYHPCYKSRIGFTLTDNEQYGPEFKQPIRPVWLAIAKSHSRAGQSQAIDDEAFIRQELGEGEFARFQALLTSYGQQPEAYRLMPVHPWQWQQVILPRFHQELAEQQIIWLGEASDVYQAQQSIRTLSNRTTPERAYVKLSLSITNTSTSRIMAGHTVLNGALITDWLHGLLKHDEYAVQQGFFVLREVLGITFDYEQLPEYRQAKTYGSLGTVWRESIHGYLQPDEDAIPFNGLCYVQKNGVPLIDPWVQQFGVEEWTRRVLEATISPLIHMLYAHGIGMESHGQNIILLHRNGQPTRVALKDFHDGVRFSVNHLTEPDQCPHLHPEPPSHARINRNSFIKTGNPEDVRDFTYDAFFFIAAAELAMFLAGHYQLDEQRFWQMSAQVIHDYQRQHPQHEERFRLFDLFAPTVQIEELMKRRLLGDEDLHFKPGINPLYAHREPQC</sequence>
<dbReference type="Gene3D" id="6.10.250.3370">
    <property type="match status" value="1"/>
</dbReference>
<dbReference type="OrthoDB" id="495728at2"/>
<dbReference type="PANTHER" id="PTHR34384">
    <property type="entry name" value="L-2,3-DIAMINOPROPANOATE--CITRATE LIGASE"/>
    <property type="match status" value="1"/>
</dbReference>